<reference evidence="3" key="1">
    <citation type="submission" date="2023-02" db="EMBL/GenBank/DDBJ databases">
        <title>Kitasatospora phosalacinea NBRC 14627.</title>
        <authorList>
            <person name="Ichikawa N."/>
            <person name="Sato H."/>
            <person name="Tonouchi N."/>
        </authorList>
    </citation>
    <scope>NUCLEOTIDE SEQUENCE</scope>
    <source>
        <strain evidence="3">NBRC 14627</strain>
    </source>
</reference>
<proteinExistence type="predicted"/>
<dbReference type="Pfam" id="PF03372">
    <property type="entry name" value="Exo_endo_phos"/>
    <property type="match status" value="1"/>
</dbReference>
<dbReference type="Gene3D" id="3.60.10.10">
    <property type="entry name" value="Endonuclease/exonuclease/phosphatase"/>
    <property type="match status" value="1"/>
</dbReference>
<name>A0A9W6UZL7_9ACTN</name>
<dbReference type="AlphaFoldDB" id="A0A9W6UZL7"/>
<dbReference type="InterPro" id="IPR005135">
    <property type="entry name" value="Endo/exonuclease/phosphatase"/>
</dbReference>
<sequence length="326" mass="33762">MLVAVHRPAGTQPPPGPPLSDPGNTVPPTSSDPSRPLLRRRALLGAAAGALLLALVPGVRHGVTALAGQQDDGPWLTVATWNTCGIDAWGCTPFGDGKAKADTLVALAEQHGARVLLLQEACEGDAEAARQRLGADWHLALQPYEQLDATGARTPVDCGADRGRAGYGVLAAAPLTGTTPVAAPQPATGLQRGALCTTPGHGPRICAAHLSLPPADRSDRAAELRDDQLAALLAAAGDGAVLGGDFNARPPGPGNRDSWIWPTAYYDRVQECEQRTPGSPGRPGPTHDNGEKLDYLFTALPRHGCRIVDTGASDHRALLLTVPGSL</sequence>
<evidence type="ECO:0000313" key="4">
    <source>
        <dbReference type="Proteomes" id="UP001165041"/>
    </source>
</evidence>
<comment type="caution">
    <text evidence="3">The sequence shown here is derived from an EMBL/GenBank/DDBJ whole genome shotgun (WGS) entry which is preliminary data.</text>
</comment>
<dbReference type="EMBL" id="BSSA01000005">
    <property type="protein sequence ID" value="GLW69799.1"/>
    <property type="molecule type" value="Genomic_DNA"/>
</dbReference>
<feature type="compositionally biased region" description="Pro residues" evidence="1">
    <location>
        <begin position="11"/>
        <end position="20"/>
    </location>
</feature>
<organism evidence="3 4">
    <name type="scientific">Kitasatospora phosalacinea</name>
    <dbReference type="NCBI Taxonomy" id="2065"/>
    <lineage>
        <taxon>Bacteria</taxon>
        <taxon>Bacillati</taxon>
        <taxon>Actinomycetota</taxon>
        <taxon>Actinomycetes</taxon>
        <taxon>Kitasatosporales</taxon>
        <taxon>Streptomycetaceae</taxon>
        <taxon>Kitasatospora</taxon>
    </lineage>
</organism>
<evidence type="ECO:0000256" key="1">
    <source>
        <dbReference type="SAM" id="MobiDB-lite"/>
    </source>
</evidence>
<dbReference type="SUPFAM" id="SSF56219">
    <property type="entry name" value="DNase I-like"/>
    <property type="match status" value="1"/>
</dbReference>
<dbReference type="GO" id="GO:0003824">
    <property type="term" value="F:catalytic activity"/>
    <property type="evidence" value="ECO:0007669"/>
    <property type="project" value="InterPro"/>
</dbReference>
<gene>
    <name evidence="3" type="ORF">Kpho02_20980</name>
</gene>
<feature type="region of interest" description="Disordered" evidence="1">
    <location>
        <begin position="272"/>
        <end position="292"/>
    </location>
</feature>
<evidence type="ECO:0000313" key="3">
    <source>
        <dbReference type="EMBL" id="GLW69799.1"/>
    </source>
</evidence>
<dbReference type="Proteomes" id="UP001165041">
    <property type="component" value="Unassembled WGS sequence"/>
</dbReference>
<feature type="region of interest" description="Disordered" evidence="1">
    <location>
        <begin position="1"/>
        <end position="34"/>
    </location>
</feature>
<dbReference type="InterPro" id="IPR036691">
    <property type="entry name" value="Endo/exonu/phosph_ase_sf"/>
</dbReference>
<accession>A0A9W6UZL7</accession>
<protein>
    <recommendedName>
        <fullName evidence="2">Endonuclease/exonuclease/phosphatase domain-containing protein</fullName>
    </recommendedName>
</protein>
<feature type="domain" description="Endonuclease/exonuclease/phosphatase" evidence="2">
    <location>
        <begin position="79"/>
        <end position="315"/>
    </location>
</feature>
<evidence type="ECO:0000259" key="2">
    <source>
        <dbReference type="Pfam" id="PF03372"/>
    </source>
</evidence>